<dbReference type="Proteomes" id="UP000217076">
    <property type="component" value="Unassembled WGS sequence"/>
</dbReference>
<dbReference type="GO" id="GO:0004016">
    <property type="term" value="F:adenylate cyclase activity"/>
    <property type="evidence" value="ECO:0007669"/>
    <property type="project" value="UniProtKB-ARBA"/>
</dbReference>
<dbReference type="PANTHER" id="PTHR43081:SF1">
    <property type="entry name" value="ADENYLATE CYCLASE, TERMINAL-DIFFERENTIATION SPECIFIC"/>
    <property type="match status" value="1"/>
</dbReference>
<dbReference type="SUPFAM" id="SSF55073">
    <property type="entry name" value="Nucleotide cyclase"/>
    <property type="match status" value="1"/>
</dbReference>
<keyword evidence="5" id="KW-1185">Reference proteome</keyword>
<evidence type="ECO:0000256" key="2">
    <source>
        <dbReference type="SAM" id="Phobius"/>
    </source>
</evidence>
<dbReference type="InterPro" id="IPR029787">
    <property type="entry name" value="Nucleotide_cyclase"/>
</dbReference>
<accession>A0A1G8CZL2</accession>
<keyword evidence="2" id="KW-0812">Transmembrane</keyword>
<evidence type="ECO:0000313" key="4">
    <source>
        <dbReference type="EMBL" id="SDH50968.1"/>
    </source>
</evidence>
<feature type="region of interest" description="Disordered" evidence="1">
    <location>
        <begin position="598"/>
        <end position="634"/>
    </location>
</feature>
<organism evidence="4 5">
    <name type="scientific">Roseospirillum parvum</name>
    <dbReference type="NCBI Taxonomy" id="83401"/>
    <lineage>
        <taxon>Bacteria</taxon>
        <taxon>Pseudomonadati</taxon>
        <taxon>Pseudomonadota</taxon>
        <taxon>Alphaproteobacteria</taxon>
        <taxon>Rhodospirillales</taxon>
        <taxon>Rhodospirillaceae</taxon>
        <taxon>Roseospirillum</taxon>
    </lineage>
</organism>
<feature type="region of interest" description="Disordered" evidence="1">
    <location>
        <begin position="187"/>
        <end position="293"/>
    </location>
</feature>
<keyword evidence="2" id="KW-0472">Membrane</keyword>
<dbReference type="RefSeq" id="WP_092620126.1">
    <property type="nucleotide sequence ID" value="NZ_FNCV01000007.1"/>
</dbReference>
<gene>
    <name evidence="4" type="ORF">SAMN05421742_107142</name>
</gene>
<dbReference type="PROSITE" id="PS50125">
    <property type="entry name" value="GUANYLATE_CYCLASE_2"/>
    <property type="match status" value="1"/>
</dbReference>
<proteinExistence type="predicted"/>
<feature type="compositionally biased region" description="Pro residues" evidence="1">
    <location>
        <begin position="617"/>
        <end position="634"/>
    </location>
</feature>
<dbReference type="InterPro" id="IPR001054">
    <property type="entry name" value="A/G_cyclase"/>
</dbReference>
<dbReference type="OrthoDB" id="27092at2"/>
<evidence type="ECO:0000313" key="5">
    <source>
        <dbReference type="Proteomes" id="UP000217076"/>
    </source>
</evidence>
<feature type="transmembrane region" description="Helical" evidence="2">
    <location>
        <begin position="113"/>
        <end position="137"/>
    </location>
</feature>
<evidence type="ECO:0000259" key="3">
    <source>
        <dbReference type="PROSITE" id="PS50125"/>
    </source>
</evidence>
<name>A0A1G8CZL2_9PROT</name>
<feature type="compositionally biased region" description="Acidic residues" evidence="1">
    <location>
        <begin position="253"/>
        <end position="280"/>
    </location>
</feature>
<keyword evidence="2" id="KW-1133">Transmembrane helix</keyword>
<dbReference type="AlphaFoldDB" id="A0A1G8CZL2"/>
<dbReference type="GO" id="GO:0035556">
    <property type="term" value="P:intracellular signal transduction"/>
    <property type="evidence" value="ECO:0007669"/>
    <property type="project" value="InterPro"/>
</dbReference>
<feature type="compositionally biased region" description="Acidic residues" evidence="1">
    <location>
        <begin position="199"/>
        <end position="218"/>
    </location>
</feature>
<feature type="domain" description="Guanylate cyclase" evidence="3">
    <location>
        <begin position="430"/>
        <end position="544"/>
    </location>
</feature>
<dbReference type="InterPro" id="IPR050697">
    <property type="entry name" value="Adenylyl/Guanylyl_Cyclase_3/4"/>
</dbReference>
<dbReference type="Pfam" id="PF00211">
    <property type="entry name" value="Guanylate_cyc"/>
    <property type="match status" value="1"/>
</dbReference>
<feature type="compositionally biased region" description="Pro residues" evidence="1">
    <location>
        <begin position="235"/>
        <end position="252"/>
    </location>
</feature>
<dbReference type="PANTHER" id="PTHR43081">
    <property type="entry name" value="ADENYLATE CYCLASE, TERMINAL-DIFFERENTIATION SPECIFIC-RELATED"/>
    <property type="match status" value="1"/>
</dbReference>
<protein>
    <submittedName>
        <fullName evidence="4">Adenylate cyclase</fullName>
    </submittedName>
</protein>
<dbReference type="SMART" id="SM00044">
    <property type="entry name" value="CYCc"/>
    <property type="match status" value="1"/>
</dbReference>
<sequence length="634" mass="68086">MPPIVHFEVYLYQRRGWTLHTRFTSFQRDRAIEEAKALERHLGVPTKVVREIYDSGANVSDEAVVYLSPKIREVQAAPARATESYEAFSEYGPDGGLLGGSKVDQVAASGADLVLRMVLVIFGGLALAAGVTVIGSFVLGQLPEAGVALPPRAGPQILFVLFLGSFLVSTLFMVLKFVPLGGIADGGRPGRRAGSALDDGGDDDEDADWNQFADLDEDPEKRPGLWARLFGVGPTPEPEPEPPPPPPKPTPEPEPEPEPEPDEDDDWEEEPVDEAPDAVDDGQQAAKGGPPAVGMDVARQEITRFLGGAVNVIKSSRPQLDAFNKFGVNLFLAGAAEALSLEGEIDDDGRQALIRQTVEMVGTKPALAQSFVERLDEYVMEARYMHMIQSGREAMELHLAGNSDPFANLTSVLDDWNNPQAKQTSHTIMAIVFTDMVGSTGLTQELGDVGAQEAVRAHNTIVRSALSRHDGREVKHTGDGIMATFSNTVDAVEAMIDVQRAVIQHNQRAPGLPLGLKVGINCGEPVVEGNDYFGTAVQLAARVCDRARQGQIWCTGVVKELCAGKTVAFHPRGPFTLKGIKEPQHLFEVVWSNERAQEIAAELPPETPEAAAGTTPPASPPGAQPADPPPAQSR</sequence>
<reference evidence="5" key="1">
    <citation type="submission" date="2016-10" db="EMBL/GenBank/DDBJ databases">
        <authorList>
            <person name="Varghese N."/>
            <person name="Submissions S."/>
        </authorList>
    </citation>
    <scope>NUCLEOTIDE SEQUENCE [LARGE SCALE GENOMIC DNA]</scope>
    <source>
        <strain evidence="5">930I</strain>
    </source>
</reference>
<dbReference type="STRING" id="83401.SAMN05421742_107142"/>
<dbReference type="GO" id="GO:0009190">
    <property type="term" value="P:cyclic nucleotide biosynthetic process"/>
    <property type="evidence" value="ECO:0007669"/>
    <property type="project" value="InterPro"/>
</dbReference>
<feature type="transmembrane region" description="Helical" evidence="2">
    <location>
        <begin position="157"/>
        <end position="178"/>
    </location>
</feature>
<dbReference type="EMBL" id="FNCV01000007">
    <property type="protein sequence ID" value="SDH50968.1"/>
    <property type="molecule type" value="Genomic_DNA"/>
</dbReference>
<evidence type="ECO:0000256" key="1">
    <source>
        <dbReference type="SAM" id="MobiDB-lite"/>
    </source>
</evidence>
<dbReference type="CDD" id="cd07302">
    <property type="entry name" value="CHD"/>
    <property type="match status" value="1"/>
</dbReference>
<feature type="compositionally biased region" description="Low complexity" evidence="1">
    <location>
        <begin position="600"/>
        <end position="616"/>
    </location>
</feature>
<dbReference type="Gene3D" id="3.30.70.1230">
    <property type="entry name" value="Nucleotide cyclase"/>
    <property type="match status" value="1"/>
</dbReference>